<accession>A0A1G8BNA3</accession>
<proteinExistence type="predicted"/>
<dbReference type="AlphaFoldDB" id="A0A1G8BNA3"/>
<name>A0A1G8BNA3_9MICC</name>
<keyword evidence="2" id="KW-1185">Reference proteome</keyword>
<sequence>MNSSLQVVAIIGSPTDPDQLFRSALGGDSLQEELAKASGRDVRLQVVSWSPSEKFPQGVVVGTAAGTEAMDRVLSRIGAVRLQGVLQKYPAGRLLNSLGPLDQSRVFWRAVQKREDAVSVLRSADVLVAVDLAAVRTAWKTRQNNPSVAAYYGLASTLKVFATRFAQTTSS</sequence>
<evidence type="ECO:0000313" key="2">
    <source>
        <dbReference type="Proteomes" id="UP000199258"/>
    </source>
</evidence>
<evidence type="ECO:0000313" key="1">
    <source>
        <dbReference type="EMBL" id="SDH34699.1"/>
    </source>
</evidence>
<dbReference type="STRING" id="335973.SAMN04488693_1017"/>
<protein>
    <submittedName>
        <fullName evidence="1">Uncharacterized protein</fullName>
    </submittedName>
</protein>
<dbReference type="EMBL" id="FNDT01000001">
    <property type="protein sequence ID" value="SDH34699.1"/>
    <property type="molecule type" value="Genomic_DNA"/>
</dbReference>
<organism evidence="1 2">
    <name type="scientific">Arthrobacter subterraneus</name>
    <dbReference type="NCBI Taxonomy" id="335973"/>
    <lineage>
        <taxon>Bacteria</taxon>
        <taxon>Bacillati</taxon>
        <taxon>Actinomycetota</taxon>
        <taxon>Actinomycetes</taxon>
        <taxon>Micrococcales</taxon>
        <taxon>Micrococcaceae</taxon>
        <taxon>Arthrobacter</taxon>
    </lineage>
</organism>
<gene>
    <name evidence="1" type="ORF">SAMN04488693_1017</name>
</gene>
<dbReference type="RefSeq" id="WP_090584067.1">
    <property type="nucleotide sequence ID" value="NZ_FNDT01000001.1"/>
</dbReference>
<dbReference type="OrthoDB" id="10008787at2"/>
<reference evidence="1 2" key="1">
    <citation type="submission" date="2016-10" db="EMBL/GenBank/DDBJ databases">
        <authorList>
            <person name="de Groot N.N."/>
        </authorList>
    </citation>
    <scope>NUCLEOTIDE SEQUENCE [LARGE SCALE GENOMIC DNA]</scope>
    <source>
        <strain evidence="1 2">NP_1H</strain>
    </source>
</reference>
<dbReference type="Proteomes" id="UP000199258">
    <property type="component" value="Unassembled WGS sequence"/>
</dbReference>